<evidence type="ECO:0000256" key="1">
    <source>
        <dbReference type="SAM" id="MobiDB-lite"/>
    </source>
</evidence>
<proteinExistence type="predicted"/>
<feature type="region of interest" description="Disordered" evidence="1">
    <location>
        <begin position="41"/>
        <end position="184"/>
    </location>
</feature>
<evidence type="ECO:0000313" key="3">
    <source>
        <dbReference type="EMBL" id="WUS23969.1"/>
    </source>
</evidence>
<accession>A0ABZ1VPJ8</accession>
<dbReference type="Proteomes" id="UP001432292">
    <property type="component" value="Chromosome"/>
</dbReference>
<feature type="signal peptide" evidence="2">
    <location>
        <begin position="1"/>
        <end position="22"/>
    </location>
</feature>
<evidence type="ECO:0008006" key="5">
    <source>
        <dbReference type="Google" id="ProtNLM"/>
    </source>
</evidence>
<name>A0ABZ1VPJ8_9ACTN</name>
<feature type="compositionally biased region" description="Low complexity" evidence="1">
    <location>
        <begin position="111"/>
        <end position="129"/>
    </location>
</feature>
<feature type="chain" id="PRO_5045663552" description="Lipoprotein" evidence="2">
    <location>
        <begin position="23"/>
        <end position="279"/>
    </location>
</feature>
<feature type="compositionally biased region" description="Pro residues" evidence="1">
    <location>
        <begin position="160"/>
        <end position="173"/>
    </location>
</feature>
<gene>
    <name evidence="3" type="ORF">OG727_17790</name>
</gene>
<dbReference type="RefSeq" id="WP_329128102.1">
    <property type="nucleotide sequence ID" value="NZ_CP108473.1"/>
</dbReference>
<keyword evidence="4" id="KW-1185">Reference proteome</keyword>
<sequence>MRRTTTVAAASAAVLCLGSLVAGCGSTADEGYVAVGAAGPADGRAPSRAVPPEGGVVLTPLDGGDGRGGGSSSARGHGKSGGGSVRSGMARTESAGRGTGDEAGGTGEPGSPGTTGAPRGPSAPPAGTHTGHGHGGGPTPPASPSAPNSPTRPGGSTPPHGSPAPEPPSPTIPAGPGAPGGLLIGRPALAGTDVRWCQQVSLDFLNNGDRPVTAGTVTFGTHVIGALGIDWATLTSTRALPLPLAVGRKQTGTWRVCVDSWRVPLGMHLDTKDVSFTWK</sequence>
<evidence type="ECO:0000256" key="2">
    <source>
        <dbReference type="SAM" id="SignalP"/>
    </source>
</evidence>
<feature type="compositionally biased region" description="Gly residues" evidence="1">
    <location>
        <begin position="97"/>
        <end position="110"/>
    </location>
</feature>
<reference evidence="3" key="1">
    <citation type="submission" date="2022-10" db="EMBL/GenBank/DDBJ databases">
        <title>The complete genomes of actinobacterial strains from the NBC collection.</title>
        <authorList>
            <person name="Joergensen T.S."/>
            <person name="Alvarez Arevalo M."/>
            <person name="Sterndorff E.B."/>
            <person name="Faurdal D."/>
            <person name="Vuksanovic O."/>
            <person name="Mourched A.-S."/>
            <person name="Charusanti P."/>
            <person name="Shaw S."/>
            <person name="Blin K."/>
            <person name="Weber T."/>
        </authorList>
    </citation>
    <scope>NUCLEOTIDE SEQUENCE</scope>
    <source>
        <strain evidence="3">NBC_01256</strain>
    </source>
</reference>
<keyword evidence="2" id="KW-0732">Signal</keyword>
<dbReference type="PROSITE" id="PS51257">
    <property type="entry name" value="PROKAR_LIPOPROTEIN"/>
    <property type="match status" value="1"/>
</dbReference>
<evidence type="ECO:0000313" key="4">
    <source>
        <dbReference type="Proteomes" id="UP001432292"/>
    </source>
</evidence>
<dbReference type="EMBL" id="CP108473">
    <property type="protein sequence ID" value="WUS23969.1"/>
    <property type="molecule type" value="Genomic_DNA"/>
</dbReference>
<protein>
    <recommendedName>
        <fullName evidence="5">Lipoprotein</fullName>
    </recommendedName>
</protein>
<organism evidence="3 4">
    <name type="scientific">Streptomyces caniferus</name>
    <dbReference type="NCBI Taxonomy" id="285557"/>
    <lineage>
        <taxon>Bacteria</taxon>
        <taxon>Bacillati</taxon>
        <taxon>Actinomycetota</taxon>
        <taxon>Actinomycetes</taxon>
        <taxon>Kitasatosporales</taxon>
        <taxon>Streptomycetaceae</taxon>
        <taxon>Streptomyces</taxon>
    </lineage>
</organism>